<dbReference type="Proteomes" id="UP000003828">
    <property type="component" value="Unassembled WGS sequence"/>
</dbReference>
<feature type="transmembrane region" description="Helical" evidence="2">
    <location>
        <begin position="301"/>
        <end position="324"/>
    </location>
</feature>
<feature type="transmembrane region" description="Helical" evidence="2">
    <location>
        <begin position="411"/>
        <end position="438"/>
    </location>
</feature>
<feature type="region of interest" description="Disordered" evidence="1">
    <location>
        <begin position="246"/>
        <end position="279"/>
    </location>
</feature>
<evidence type="ECO:0000313" key="4">
    <source>
        <dbReference type="Proteomes" id="UP000003828"/>
    </source>
</evidence>
<feature type="transmembrane region" description="Helical" evidence="2">
    <location>
        <begin position="130"/>
        <end position="153"/>
    </location>
</feature>
<accession>H0QSX3</accession>
<feature type="transmembrane region" description="Helical" evidence="2">
    <location>
        <begin position="57"/>
        <end position="76"/>
    </location>
</feature>
<evidence type="ECO:0000313" key="3">
    <source>
        <dbReference type="EMBL" id="GAB15924.1"/>
    </source>
</evidence>
<feature type="transmembrane region" description="Helical" evidence="2">
    <location>
        <begin position="174"/>
        <end position="197"/>
    </location>
</feature>
<dbReference type="STRING" id="1077972.ARGLB_094_00610"/>
<name>H0QSX3_ARTG1</name>
<dbReference type="InterPro" id="IPR003474">
    <property type="entry name" value="Glcn_transporter"/>
</dbReference>
<feature type="transmembrane region" description="Helical" evidence="2">
    <location>
        <begin position="450"/>
        <end position="468"/>
    </location>
</feature>
<keyword evidence="2" id="KW-0812">Transmembrane</keyword>
<sequence>MGTVNVSLLTTDPCSQAFSAEGPTIGFPHMQDIAVLINTAVAVLAAVLLIVRFRVNPVIALVVSSVYLGLAVGLGVEKTVKTITAGFGDIMVDVGLLIAFGVLMGSILNQSGAIRRLVEHLLNTFGPKRLPYTMGLAIGTVLQSIFLDVLLVISAPLARKLAPKIGKLGTARMATAMAIALECGIVFTVPGVASLALAGLLNVPLGKMMLFGLLLVIPTIIIAIAIMTFLFRRGFWNEAKDEDHTFVAEEDREGEEEEYDGGAGRPVAAGTAARGPGTNGTAAQVTGSVAVAEREPKQFPLIVLFAPLLTSLLLIGAGAILQILKIDLPWLQLLGEPVIALLIGLIGTCLVTRSAIGQKRVEEAIAVGFKESGQILILTGVGGSLAATVAAAGLGHILGGFFSASTVAPLLVVWAIAAVLHIAVGSVTLSAITAAGLLAPIAPVIGLDPVLLALSAGAGSLFMVHVTSNTFWLLQSLLGQSVRGALKSVTVGVSVASVVAILLILPMSLLF</sequence>
<dbReference type="GO" id="GO:0015128">
    <property type="term" value="F:gluconate transmembrane transporter activity"/>
    <property type="evidence" value="ECO:0007669"/>
    <property type="project" value="InterPro"/>
</dbReference>
<protein>
    <submittedName>
        <fullName evidence="3">Gluconate permease</fullName>
    </submittedName>
</protein>
<feature type="transmembrane region" description="Helical" evidence="2">
    <location>
        <begin position="33"/>
        <end position="51"/>
    </location>
</feature>
<feature type="transmembrane region" description="Helical" evidence="2">
    <location>
        <begin position="209"/>
        <end position="231"/>
    </location>
</feature>
<organism evidence="3 4">
    <name type="scientific">Arthrobacter globiformis (strain ATCC 8010 / DSM 20124 / JCM 1332 / NBRC 12137 / NCIMB 8907 / NRRL B-2979 / 168)</name>
    <dbReference type="NCBI Taxonomy" id="1077972"/>
    <lineage>
        <taxon>Bacteria</taxon>
        <taxon>Bacillati</taxon>
        <taxon>Actinomycetota</taxon>
        <taxon>Actinomycetes</taxon>
        <taxon>Micrococcales</taxon>
        <taxon>Micrococcaceae</taxon>
        <taxon>Arthrobacter</taxon>
    </lineage>
</organism>
<feature type="compositionally biased region" description="Acidic residues" evidence="1">
    <location>
        <begin position="250"/>
        <end position="260"/>
    </location>
</feature>
<keyword evidence="2" id="KW-1133">Transmembrane helix</keyword>
<feature type="transmembrane region" description="Helical" evidence="2">
    <location>
        <begin position="330"/>
        <end position="351"/>
    </location>
</feature>
<feature type="transmembrane region" description="Helical" evidence="2">
    <location>
        <begin position="488"/>
        <end position="510"/>
    </location>
</feature>
<dbReference type="GO" id="GO:0005886">
    <property type="term" value="C:plasma membrane"/>
    <property type="evidence" value="ECO:0007669"/>
    <property type="project" value="TreeGrafter"/>
</dbReference>
<dbReference type="eggNOG" id="COG2610">
    <property type="taxonomic scope" value="Bacteria"/>
</dbReference>
<dbReference type="Pfam" id="PF02447">
    <property type="entry name" value="GntP_permease"/>
    <property type="match status" value="2"/>
</dbReference>
<evidence type="ECO:0000256" key="2">
    <source>
        <dbReference type="SAM" id="Phobius"/>
    </source>
</evidence>
<dbReference type="EMBL" id="BAEG01000094">
    <property type="protein sequence ID" value="GAB15924.1"/>
    <property type="molecule type" value="Genomic_DNA"/>
</dbReference>
<dbReference type="PANTHER" id="PTHR30354">
    <property type="entry name" value="GNT FAMILY GLUCONATE TRANSPORTER"/>
    <property type="match status" value="1"/>
</dbReference>
<reference evidence="3 4" key="1">
    <citation type="submission" date="2011-12" db="EMBL/GenBank/DDBJ databases">
        <title>Whole genome shotgun sequence of Arthrobacter globiformis NBRC 12137.</title>
        <authorList>
            <person name="Miyazawa S."/>
            <person name="Hosoyama A."/>
            <person name="Tsuchikane K."/>
            <person name="Katsumata H."/>
            <person name="Yamazaki S."/>
            <person name="Fujita N."/>
        </authorList>
    </citation>
    <scope>NUCLEOTIDE SEQUENCE [LARGE SCALE GENOMIC DNA]</scope>
    <source>
        <strain evidence="3 4">NBRC 12137</strain>
    </source>
</reference>
<gene>
    <name evidence="3" type="ORF">ARGLB_094_00610</name>
</gene>
<feature type="transmembrane region" description="Helical" evidence="2">
    <location>
        <begin position="375"/>
        <end position="399"/>
    </location>
</feature>
<dbReference type="PANTHER" id="PTHR30354:SF11">
    <property type="entry name" value="PERMEASE"/>
    <property type="match status" value="1"/>
</dbReference>
<keyword evidence="4" id="KW-1185">Reference proteome</keyword>
<feature type="transmembrane region" description="Helical" evidence="2">
    <location>
        <begin position="88"/>
        <end position="110"/>
    </location>
</feature>
<proteinExistence type="predicted"/>
<evidence type="ECO:0000256" key="1">
    <source>
        <dbReference type="SAM" id="MobiDB-lite"/>
    </source>
</evidence>
<comment type="caution">
    <text evidence="3">The sequence shown here is derived from an EMBL/GenBank/DDBJ whole genome shotgun (WGS) entry which is preliminary data.</text>
</comment>
<keyword evidence="2" id="KW-0472">Membrane</keyword>
<dbReference type="AlphaFoldDB" id="H0QSX3"/>